<evidence type="ECO:0008006" key="4">
    <source>
        <dbReference type="Google" id="ProtNLM"/>
    </source>
</evidence>
<dbReference type="PANTHER" id="PTHR11439:SF497">
    <property type="entry name" value="CYSTEINE-RICH RLK (RECEPTOR-LIKE PROTEIN KINASE) 8"/>
    <property type="match status" value="1"/>
</dbReference>
<feature type="signal peptide" evidence="1">
    <location>
        <begin position="1"/>
        <end position="17"/>
    </location>
</feature>
<dbReference type="InParanoid" id="A0A3Q7I4P8"/>
<evidence type="ECO:0000313" key="2">
    <source>
        <dbReference type="EnsemblPlants" id="Solyc09g060027.1.1"/>
    </source>
</evidence>
<dbReference type="PANTHER" id="PTHR11439">
    <property type="entry name" value="GAG-POL-RELATED RETROTRANSPOSON"/>
    <property type="match status" value="1"/>
</dbReference>
<keyword evidence="3" id="KW-1185">Reference proteome</keyword>
<proteinExistence type="predicted"/>
<name>A0A3Q7I4P8_SOLLC</name>
<dbReference type="CDD" id="cd09272">
    <property type="entry name" value="RNase_HI_RT_Ty1"/>
    <property type="match status" value="1"/>
</dbReference>
<dbReference type="AlphaFoldDB" id="A0A3Q7I4P8"/>
<evidence type="ECO:0000256" key="1">
    <source>
        <dbReference type="SAM" id="SignalP"/>
    </source>
</evidence>
<evidence type="ECO:0000313" key="3">
    <source>
        <dbReference type="Proteomes" id="UP000004994"/>
    </source>
</evidence>
<dbReference type="STRING" id="4081.A0A3Q7I4P8"/>
<reference evidence="2" key="1">
    <citation type="journal article" date="2012" name="Nature">
        <title>The tomato genome sequence provides insights into fleshy fruit evolution.</title>
        <authorList>
            <consortium name="Tomato Genome Consortium"/>
        </authorList>
    </citation>
    <scope>NUCLEOTIDE SEQUENCE [LARGE SCALE GENOMIC DNA]</scope>
    <source>
        <strain evidence="2">cv. Heinz 1706</strain>
    </source>
</reference>
<protein>
    <recommendedName>
        <fullName evidence="4">Reverse transcriptase Ty1/copia-type domain-containing protein</fullName>
    </recommendedName>
</protein>
<organism evidence="2">
    <name type="scientific">Solanum lycopersicum</name>
    <name type="common">Tomato</name>
    <name type="synonym">Lycopersicon esculentum</name>
    <dbReference type="NCBI Taxonomy" id="4081"/>
    <lineage>
        <taxon>Eukaryota</taxon>
        <taxon>Viridiplantae</taxon>
        <taxon>Streptophyta</taxon>
        <taxon>Embryophyta</taxon>
        <taxon>Tracheophyta</taxon>
        <taxon>Spermatophyta</taxon>
        <taxon>Magnoliopsida</taxon>
        <taxon>eudicotyledons</taxon>
        <taxon>Gunneridae</taxon>
        <taxon>Pentapetalae</taxon>
        <taxon>asterids</taxon>
        <taxon>lamiids</taxon>
        <taxon>Solanales</taxon>
        <taxon>Solanaceae</taxon>
        <taxon>Solanoideae</taxon>
        <taxon>Solaneae</taxon>
        <taxon>Solanum</taxon>
        <taxon>Solanum subgen. Lycopersicon</taxon>
    </lineage>
</organism>
<accession>A0A3Q7I4P8</accession>
<keyword evidence="1" id="KW-0732">Signal</keyword>
<feature type="chain" id="PRO_5018642433" description="Reverse transcriptase Ty1/copia-type domain-containing protein" evidence="1">
    <location>
        <begin position="18"/>
        <end position="210"/>
    </location>
</feature>
<dbReference type="Proteomes" id="UP000004994">
    <property type="component" value="Chromosome 9"/>
</dbReference>
<sequence length="210" mass="24003">MRILHDLVLLSLLGTLPEYHQLKDSFHMKDLGTLTYFLGLEVHTVASDTPLELNVKYHHEEVVSLKYLTITRPDICFAIQQASQFMKAPYHLHLVAVLRIIQYLLVTSTHGLFFSSGSPIHFNAFSESDWEGCLDTHHLCWCMFLRSKKQDRVSKSSTEADYRFMSTAFSEVVWLRGLLDEIGFPQSHPTPLHADNTNATTIATNPVFHD</sequence>
<dbReference type="Gramene" id="Solyc09g060027.1.1">
    <property type="protein sequence ID" value="Solyc09g060027.1.1"/>
    <property type="gene ID" value="Solyc09g060027.1"/>
</dbReference>
<dbReference type="EnsemblPlants" id="Solyc09g060027.1.1">
    <property type="protein sequence ID" value="Solyc09g060027.1.1"/>
    <property type="gene ID" value="Solyc09g060027.1"/>
</dbReference>
<dbReference type="OMA" id="VKYHHEE"/>
<reference evidence="2" key="2">
    <citation type="submission" date="2019-01" db="UniProtKB">
        <authorList>
            <consortium name="EnsemblPlants"/>
        </authorList>
    </citation>
    <scope>IDENTIFICATION</scope>
    <source>
        <strain evidence="2">cv. Heinz 1706</strain>
    </source>
</reference>